<proteinExistence type="inferred from homology"/>
<evidence type="ECO:0000256" key="2">
    <source>
        <dbReference type="ARBA" id="ARBA00022723"/>
    </source>
</evidence>
<keyword evidence="2" id="KW-0479">Metal-binding</keyword>
<dbReference type="Proteomes" id="UP000199125">
    <property type="component" value="Unassembled WGS sequence"/>
</dbReference>
<keyword evidence="4" id="KW-0411">Iron-sulfur</keyword>
<accession>A0A1H6NQL9</accession>
<dbReference type="Gene3D" id="3.40.50.11900">
    <property type="match status" value="1"/>
</dbReference>
<name>A0A1H6NQL9_9RHOB</name>
<dbReference type="STRING" id="65735.SAMN04488075_0065"/>
<evidence type="ECO:0000256" key="4">
    <source>
        <dbReference type="ARBA" id="ARBA00023014"/>
    </source>
</evidence>
<evidence type="ECO:0000313" key="5">
    <source>
        <dbReference type="EMBL" id="SEI13214.1"/>
    </source>
</evidence>
<dbReference type="PANTHER" id="PTHR30548">
    <property type="entry name" value="2-HYDROXYGLUTARYL-COA DEHYDRATASE, D-COMPONENT-RELATED"/>
    <property type="match status" value="1"/>
</dbReference>
<dbReference type="GO" id="GO:0046872">
    <property type="term" value="F:metal ion binding"/>
    <property type="evidence" value="ECO:0007669"/>
    <property type="project" value="UniProtKB-KW"/>
</dbReference>
<sequence>MQMVAEAQERPEARPIFGNGERANRLKATRFGGKLVNDYWESLFAAKEQGKKVVWYNGTYIPPFFHAHDVAWVHGEAWSAMLSAKHREVTAQARGDEKGYDRELCSYARTHIGQLLIELDKIKAGTSDIAPDDPRIETMLKLPPPDMIINAYPYCSSGQQWDDITYRLFGKRVPMMTISIPLLWGGRPDAGYLRGEEWNERSRYVADQLIAMTKFMEEHTGRKFDFDRLSEAMGYVKKAAQLRLEAMDLCTAQPSPASFFDWIVSIAPVNFLPGDQNIVTYFEGVLAECKERIARGEGAVKDEKYRLFFDGMMNWNKVGWLADKFAAVNACVVAGRYTHMSFWQEPELIDVNDPVLGMAQNYLICPNNHGAPIMIGEIEKICDKFKIDGMVMHAARTCRGMTNSQFLIADSAKRHGRQALFFEGDVADESFYKDELLNVRLEAMIEALDAKARAA</sequence>
<dbReference type="InterPro" id="IPR010327">
    <property type="entry name" value="FldB/FldC_alpha/beta"/>
</dbReference>
<keyword evidence="3" id="KW-0408">Iron</keyword>
<dbReference type="GO" id="GO:0051536">
    <property type="term" value="F:iron-sulfur cluster binding"/>
    <property type="evidence" value="ECO:0007669"/>
    <property type="project" value="UniProtKB-KW"/>
</dbReference>
<reference evidence="6" key="1">
    <citation type="submission" date="2016-10" db="EMBL/GenBank/DDBJ databases">
        <authorList>
            <person name="Varghese N."/>
            <person name="Submissions S."/>
        </authorList>
    </citation>
    <scope>NUCLEOTIDE SEQUENCE [LARGE SCALE GENOMIC DNA]</scope>
    <source>
        <strain evidence="6">DSM 11593</strain>
    </source>
</reference>
<dbReference type="AlphaFoldDB" id="A0A1H6NQL9"/>
<dbReference type="Pfam" id="PF06050">
    <property type="entry name" value="HGD-D"/>
    <property type="match status" value="1"/>
</dbReference>
<comment type="similarity">
    <text evidence="1">Belongs to the FldB/FldC dehydratase alpha/beta subunit family.</text>
</comment>
<dbReference type="EMBL" id="FNXG01000013">
    <property type="protein sequence ID" value="SEI13214.1"/>
    <property type="molecule type" value="Genomic_DNA"/>
</dbReference>
<evidence type="ECO:0000256" key="1">
    <source>
        <dbReference type="ARBA" id="ARBA00005806"/>
    </source>
</evidence>
<dbReference type="OrthoDB" id="9810278at2"/>
<gene>
    <name evidence="5" type="ORF">SAMN04488075_0065</name>
</gene>
<evidence type="ECO:0000313" key="6">
    <source>
        <dbReference type="Proteomes" id="UP000199125"/>
    </source>
</evidence>
<evidence type="ECO:0000256" key="3">
    <source>
        <dbReference type="ARBA" id="ARBA00023004"/>
    </source>
</evidence>
<organism evidence="5 6">
    <name type="scientific">Paracoccus alkenifer</name>
    <dbReference type="NCBI Taxonomy" id="65735"/>
    <lineage>
        <taxon>Bacteria</taxon>
        <taxon>Pseudomonadati</taxon>
        <taxon>Pseudomonadota</taxon>
        <taxon>Alphaproteobacteria</taxon>
        <taxon>Rhodobacterales</taxon>
        <taxon>Paracoccaceae</taxon>
        <taxon>Paracoccus</taxon>
    </lineage>
</organism>
<dbReference type="RefSeq" id="WP_090849196.1">
    <property type="nucleotide sequence ID" value="NZ_FNXG01000013.1"/>
</dbReference>
<dbReference type="PANTHER" id="PTHR30548:SF4">
    <property type="entry name" value="SUBUNIT OF OXYGEN-SENSITIVE 2-HYDROXYISOCAPROYL-COA DEHYDRATASE"/>
    <property type="match status" value="1"/>
</dbReference>
<keyword evidence="6" id="KW-1185">Reference proteome</keyword>
<protein>
    <submittedName>
        <fullName evidence="5">2-hydroxyglutaryl-CoA dehydratase, D-component</fullName>
    </submittedName>
</protein>